<accession>A0A6A6TNZ2</accession>
<dbReference type="GO" id="GO:0005507">
    <property type="term" value="F:copper ion binding"/>
    <property type="evidence" value="ECO:0007669"/>
    <property type="project" value="InterPro"/>
</dbReference>
<comment type="similarity">
    <text evidence="1">Belongs to the multicopper oxidase family.</text>
</comment>
<reference evidence="8" key="1">
    <citation type="journal article" date="2020" name="Stud. Mycol.">
        <title>101 Dothideomycetes genomes: a test case for predicting lifestyles and emergence of pathogens.</title>
        <authorList>
            <person name="Haridas S."/>
            <person name="Albert R."/>
            <person name="Binder M."/>
            <person name="Bloem J."/>
            <person name="Labutti K."/>
            <person name="Salamov A."/>
            <person name="Andreopoulos B."/>
            <person name="Baker S."/>
            <person name="Barry K."/>
            <person name="Bills G."/>
            <person name="Bluhm B."/>
            <person name="Cannon C."/>
            <person name="Castanera R."/>
            <person name="Culley D."/>
            <person name="Daum C."/>
            <person name="Ezra D."/>
            <person name="Gonzalez J."/>
            <person name="Henrissat B."/>
            <person name="Kuo A."/>
            <person name="Liang C."/>
            <person name="Lipzen A."/>
            <person name="Lutzoni F."/>
            <person name="Magnuson J."/>
            <person name="Mondo S."/>
            <person name="Nolan M."/>
            <person name="Ohm R."/>
            <person name="Pangilinan J."/>
            <person name="Park H.-J."/>
            <person name="Ramirez L."/>
            <person name="Alfaro M."/>
            <person name="Sun H."/>
            <person name="Tritt A."/>
            <person name="Yoshinaga Y."/>
            <person name="Zwiers L.-H."/>
            <person name="Turgeon B."/>
            <person name="Goodwin S."/>
            <person name="Spatafora J."/>
            <person name="Crous P."/>
            <person name="Grigoriev I."/>
        </authorList>
    </citation>
    <scope>NUCLEOTIDE SEQUENCE</scope>
    <source>
        <strain evidence="8">CBS 122681</strain>
    </source>
</reference>
<feature type="domain" description="Plastocyanin-like" evidence="5">
    <location>
        <begin position="128"/>
        <end position="276"/>
    </location>
</feature>
<evidence type="ECO:0000259" key="6">
    <source>
        <dbReference type="Pfam" id="PF07731"/>
    </source>
</evidence>
<evidence type="ECO:0000313" key="8">
    <source>
        <dbReference type="EMBL" id="KAF2661051.1"/>
    </source>
</evidence>
<dbReference type="AlphaFoldDB" id="A0A6A6TNZ2"/>
<dbReference type="InterPro" id="IPR002355">
    <property type="entry name" value="Cu_oxidase_Cu_BS"/>
</dbReference>
<dbReference type="Gene3D" id="2.60.40.420">
    <property type="entry name" value="Cupredoxins - blue copper proteins"/>
    <property type="match status" value="3"/>
</dbReference>
<keyword evidence="4" id="KW-0186">Copper</keyword>
<dbReference type="Pfam" id="PF00394">
    <property type="entry name" value="Cu-oxidase"/>
    <property type="match status" value="1"/>
</dbReference>
<proteinExistence type="inferred from homology"/>
<organism evidence="8 9">
    <name type="scientific">Lophiostoma macrostomum CBS 122681</name>
    <dbReference type="NCBI Taxonomy" id="1314788"/>
    <lineage>
        <taxon>Eukaryota</taxon>
        <taxon>Fungi</taxon>
        <taxon>Dikarya</taxon>
        <taxon>Ascomycota</taxon>
        <taxon>Pezizomycotina</taxon>
        <taxon>Dothideomycetes</taxon>
        <taxon>Pleosporomycetidae</taxon>
        <taxon>Pleosporales</taxon>
        <taxon>Lophiostomataceae</taxon>
        <taxon>Lophiostoma</taxon>
    </lineage>
</organism>
<gene>
    <name evidence="8" type="ORF">K491DRAFT_701329</name>
</gene>
<feature type="domain" description="Plastocyanin-like" evidence="7">
    <location>
        <begin position="7"/>
        <end position="117"/>
    </location>
</feature>
<keyword evidence="9" id="KW-1185">Reference proteome</keyword>
<dbReference type="InterPro" id="IPR001117">
    <property type="entry name" value="Cu-oxidase_2nd"/>
</dbReference>
<keyword evidence="3" id="KW-0560">Oxidoreductase</keyword>
<dbReference type="Pfam" id="PF07732">
    <property type="entry name" value="Cu-oxidase_3"/>
    <property type="match status" value="1"/>
</dbReference>
<dbReference type="InterPro" id="IPR011706">
    <property type="entry name" value="Cu-oxidase_C"/>
</dbReference>
<dbReference type="Proteomes" id="UP000799324">
    <property type="component" value="Unassembled WGS sequence"/>
</dbReference>
<dbReference type="PANTHER" id="PTHR11709">
    <property type="entry name" value="MULTI-COPPER OXIDASE"/>
    <property type="match status" value="1"/>
</dbReference>
<evidence type="ECO:0000256" key="2">
    <source>
        <dbReference type="ARBA" id="ARBA00022723"/>
    </source>
</evidence>
<evidence type="ECO:0000259" key="7">
    <source>
        <dbReference type="Pfam" id="PF07732"/>
    </source>
</evidence>
<dbReference type="InterPro" id="IPR011707">
    <property type="entry name" value="Cu-oxidase-like_N"/>
</dbReference>
<dbReference type="PROSITE" id="PS00080">
    <property type="entry name" value="MULTICOPPER_OXIDASE2"/>
    <property type="match status" value="1"/>
</dbReference>
<sequence length="513" mass="56873">MRNTLAPDGFEVGLILANGAYPGPTIEGNLGDTFVIRVDNNISGPESGTALHWHGLFQRETPWMDGVPSVSMCPIAPGESFTYTFKADRAGTSWWHSHFSSQITAGLFGAMIIHDPEKQPSYDVDLGPILLNDFYNLGNRDMINKTVHNELAFSSNNMINGKTHLHSCVPVNDTISCSPNGDISKFRFESGKLHLLRLINAGTEALQHFTIDQHNLTIVALDYVPVEPIETSVVHLSPGQRADILVRPATRAQGSFWMRSDIDTACSAPLQPNALAAIYFEDADMEVLPQSVKTTYTKLGCATTALDESVPKTFQAPPNTSFTQPIEFTFRPNETGWIQFFTNDRQFRAEYGNPLLLKASTDLNFSAPVLADLFDFGSNHSVRMVFKNYFTGAHPMHLHGHDFWILAEGFGEWDGHITNYGNPMRRDTHQMVGMLGETPSYLVIEILLDNPGVWALHCHISQHLLLGMYMNVMYDVKAISGLVVPPEIIQGCTAWEDYASSTIVDQPDAGLRV</sequence>
<dbReference type="PANTHER" id="PTHR11709:SF145">
    <property type="entry name" value="LCC1"/>
    <property type="match status" value="1"/>
</dbReference>
<dbReference type="InterPro" id="IPR008972">
    <property type="entry name" value="Cupredoxin"/>
</dbReference>
<dbReference type="OrthoDB" id="2121828at2759"/>
<evidence type="ECO:0000259" key="5">
    <source>
        <dbReference type="Pfam" id="PF00394"/>
    </source>
</evidence>
<dbReference type="EMBL" id="MU004296">
    <property type="protein sequence ID" value="KAF2661051.1"/>
    <property type="molecule type" value="Genomic_DNA"/>
</dbReference>
<keyword evidence="2" id="KW-0479">Metal-binding</keyword>
<protein>
    <submittedName>
        <fullName evidence="8">Multicopper oxidase</fullName>
    </submittedName>
</protein>
<dbReference type="Pfam" id="PF07731">
    <property type="entry name" value="Cu-oxidase_2"/>
    <property type="match status" value="1"/>
</dbReference>
<dbReference type="InterPro" id="IPR045087">
    <property type="entry name" value="Cu-oxidase_fam"/>
</dbReference>
<evidence type="ECO:0000256" key="4">
    <source>
        <dbReference type="ARBA" id="ARBA00023008"/>
    </source>
</evidence>
<evidence type="ECO:0000256" key="1">
    <source>
        <dbReference type="ARBA" id="ARBA00010609"/>
    </source>
</evidence>
<feature type="domain" description="Plastocyanin-like" evidence="6">
    <location>
        <begin position="371"/>
        <end position="475"/>
    </location>
</feature>
<dbReference type="SUPFAM" id="SSF49503">
    <property type="entry name" value="Cupredoxins"/>
    <property type="match status" value="3"/>
</dbReference>
<name>A0A6A6TNZ2_9PLEO</name>
<dbReference type="GO" id="GO:0016491">
    <property type="term" value="F:oxidoreductase activity"/>
    <property type="evidence" value="ECO:0007669"/>
    <property type="project" value="UniProtKB-KW"/>
</dbReference>
<evidence type="ECO:0000313" key="9">
    <source>
        <dbReference type="Proteomes" id="UP000799324"/>
    </source>
</evidence>
<evidence type="ECO:0000256" key="3">
    <source>
        <dbReference type="ARBA" id="ARBA00023002"/>
    </source>
</evidence>